<organism evidence="8 9">
    <name type="scientific">Sphingomonas rustica</name>
    <dbReference type="NCBI Taxonomy" id="3103142"/>
    <lineage>
        <taxon>Bacteria</taxon>
        <taxon>Pseudomonadati</taxon>
        <taxon>Pseudomonadota</taxon>
        <taxon>Alphaproteobacteria</taxon>
        <taxon>Sphingomonadales</taxon>
        <taxon>Sphingomonadaceae</taxon>
        <taxon>Sphingomonas</taxon>
    </lineage>
</organism>
<keyword evidence="3" id="KW-0378">Hydrolase</keyword>
<keyword evidence="9" id="KW-1185">Reference proteome</keyword>
<dbReference type="Proteomes" id="UP001427805">
    <property type="component" value="Unassembled WGS sequence"/>
</dbReference>
<feature type="signal peptide" evidence="7">
    <location>
        <begin position="1"/>
        <end position="32"/>
    </location>
</feature>
<evidence type="ECO:0000313" key="9">
    <source>
        <dbReference type="Proteomes" id="UP001427805"/>
    </source>
</evidence>
<evidence type="ECO:0000256" key="4">
    <source>
        <dbReference type="ARBA" id="ARBA00022833"/>
    </source>
</evidence>
<feature type="compositionally biased region" description="Low complexity" evidence="6">
    <location>
        <begin position="198"/>
        <end position="211"/>
    </location>
</feature>
<dbReference type="RefSeq" id="WP_346246027.1">
    <property type="nucleotide sequence ID" value="NZ_JBDIZK010000003.1"/>
</dbReference>
<comment type="caution">
    <text evidence="8">The sequence shown here is derived from an EMBL/GenBank/DDBJ whole genome shotgun (WGS) entry which is preliminary data.</text>
</comment>
<accession>A0ABV0BAB5</accession>
<comment type="cofactor">
    <cofactor evidence="1">
        <name>Zn(2+)</name>
        <dbReference type="ChEBI" id="CHEBI:29105"/>
    </cofactor>
</comment>
<name>A0ABV0BAB5_9SPHN</name>
<feature type="region of interest" description="Disordered" evidence="6">
    <location>
        <begin position="185"/>
        <end position="211"/>
    </location>
</feature>
<dbReference type="PANTHER" id="PTHR35005">
    <property type="entry name" value="3-DEHYDRO-SCYLLO-INOSOSE HYDROLASE"/>
    <property type="match status" value="1"/>
</dbReference>
<evidence type="ECO:0000256" key="2">
    <source>
        <dbReference type="ARBA" id="ARBA00022723"/>
    </source>
</evidence>
<evidence type="ECO:0000256" key="6">
    <source>
        <dbReference type="SAM" id="MobiDB-lite"/>
    </source>
</evidence>
<evidence type="ECO:0000313" key="8">
    <source>
        <dbReference type="EMBL" id="MEN3747040.1"/>
    </source>
</evidence>
<keyword evidence="4" id="KW-0862">Zinc</keyword>
<dbReference type="Gene3D" id="3.40.50.10310">
    <property type="entry name" value="Creatininase"/>
    <property type="match status" value="1"/>
</dbReference>
<evidence type="ECO:0000256" key="1">
    <source>
        <dbReference type="ARBA" id="ARBA00001947"/>
    </source>
</evidence>
<keyword evidence="7" id="KW-0732">Signal</keyword>
<evidence type="ECO:0000256" key="3">
    <source>
        <dbReference type="ARBA" id="ARBA00022801"/>
    </source>
</evidence>
<keyword evidence="2" id="KW-0479">Metal-binding</keyword>
<dbReference type="Pfam" id="PF02633">
    <property type="entry name" value="Creatininase"/>
    <property type="match status" value="1"/>
</dbReference>
<dbReference type="PANTHER" id="PTHR35005:SF1">
    <property type="entry name" value="2-AMINO-5-FORMYLAMINO-6-RIBOSYLAMINOPYRIMIDIN-4(3H)-ONE 5'-MONOPHOSPHATE DEFORMYLASE"/>
    <property type="match status" value="1"/>
</dbReference>
<protein>
    <submittedName>
        <fullName evidence="8">Creatininase family protein</fullName>
    </submittedName>
</protein>
<sequence>MRMISSGRTALLALAGLCIALASPLATNTASAQAGTDKPVAKMRTRLLTSLTGYEVAEYLKRNDTIFVPVGPTEVNGGNPTDVEYVIPLAYAMKLAEKSDGLVLPYLAYFYPGGTTTSPATVYVSTSESLPYLKALTRSLIRQGFRRIVFLTAHGPSGNTMLPLVRETYDELHVPVLWMSTSLVGPPGSGSRSPMAPPAQAMGGQGAAPPAADAGPGNFRLLAYGAYQIAGRLDDMPIGLSQPKHEFRKDPSGLSRFVPPYNGTPAGSFYADPSEHGGWVTPVTEAQRAEWGRQGADYIAAQVAAFDVNGALEALRQRDAFTRELEKKYGDLLPGARR</sequence>
<evidence type="ECO:0000256" key="5">
    <source>
        <dbReference type="ARBA" id="ARBA00024029"/>
    </source>
</evidence>
<reference evidence="8 9" key="1">
    <citation type="submission" date="2024-05" db="EMBL/GenBank/DDBJ databases">
        <title>Sphingomonas sp. HF-S3 16S ribosomal RNA gene Genome sequencing and assembly.</title>
        <authorList>
            <person name="Lee H."/>
        </authorList>
    </citation>
    <scope>NUCLEOTIDE SEQUENCE [LARGE SCALE GENOMIC DNA]</scope>
    <source>
        <strain evidence="8 9">HF-S3</strain>
    </source>
</reference>
<proteinExistence type="inferred from homology"/>
<dbReference type="SUPFAM" id="SSF102215">
    <property type="entry name" value="Creatininase"/>
    <property type="match status" value="1"/>
</dbReference>
<dbReference type="InterPro" id="IPR024087">
    <property type="entry name" value="Creatininase-like_sf"/>
</dbReference>
<feature type="chain" id="PRO_5047025167" evidence="7">
    <location>
        <begin position="33"/>
        <end position="338"/>
    </location>
</feature>
<comment type="similarity">
    <text evidence="5">Belongs to the creatininase superfamily.</text>
</comment>
<evidence type="ECO:0000256" key="7">
    <source>
        <dbReference type="SAM" id="SignalP"/>
    </source>
</evidence>
<dbReference type="InterPro" id="IPR003785">
    <property type="entry name" value="Creatininase/forma_Hydrolase"/>
</dbReference>
<gene>
    <name evidence="8" type="ORF">TPR58_07665</name>
</gene>
<dbReference type="EMBL" id="JBDIZK010000003">
    <property type="protein sequence ID" value="MEN3747040.1"/>
    <property type="molecule type" value="Genomic_DNA"/>
</dbReference>